<dbReference type="InterPro" id="IPR005119">
    <property type="entry name" value="LysR_subst-bd"/>
</dbReference>
<dbReference type="GO" id="GO:0000976">
    <property type="term" value="F:transcription cis-regulatory region binding"/>
    <property type="evidence" value="ECO:0007669"/>
    <property type="project" value="TreeGrafter"/>
</dbReference>
<name>A0A8S8X5U0_9PROT</name>
<keyword evidence="3" id="KW-0238">DNA-binding</keyword>
<dbReference type="EMBL" id="BOPV01000001">
    <property type="protein sequence ID" value="GIL38108.1"/>
    <property type="molecule type" value="Genomic_DNA"/>
</dbReference>
<proteinExistence type="inferred from homology"/>
<dbReference type="InterPro" id="IPR036390">
    <property type="entry name" value="WH_DNA-bd_sf"/>
</dbReference>
<dbReference type="PANTHER" id="PTHR30126">
    <property type="entry name" value="HTH-TYPE TRANSCRIPTIONAL REGULATOR"/>
    <property type="match status" value="1"/>
</dbReference>
<reference evidence="6" key="1">
    <citation type="submission" date="2021-02" db="EMBL/GenBank/DDBJ databases">
        <title>Genome sequence of Rhodospirillales sp. strain TMPK1 isolated from soil.</title>
        <authorList>
            <person name="Nakai R."/>
            <person name="Kusada H."/>
            <person name="Tamaki H."/>
        </authorList>
    </citation>
    <scope>NUCLEOTIDE SEQUENCE</scope>
    <source>
        <strain evidence="6">TMPK1</strain>
    </source>
</reference>
<evidence type="ECO:0000256" key="2">
    <source>
        <dbReference type="ARBA" id="ARBA00023015"/>
    </source>
</evidence>
<accession>A0A8S8X5U0</accession>
<dbReference type="Pfam" id="PF03466">
    <property type="entry name" value="LysR_substrate"/>
    <property type="match status" value="1"/>
</dbReference>
<dbReference type="SUPFAM" id="SSF46785">
    <property type="entry name" value="Winged helix' DNA-binding domain"/>
    <property type="match status" value="1"/>
</dbReference>
<keyword evidence="7" id="KW-1185">Reference proteome</keyword>
<comment type="similarity">
    <text evidence="1">Belongs to the LysR transcriptional regulatory family.</text>
</comment>
<gene>
    <name evidence="6" type="ORF">TMPK1_03450</name>
</gene>
<dbReference type="RefSeq" id="WP_420241057.1">
    <property type="nucleotide sequence ID" value="NZ_BOPV01000001.1"/>
</dbReference>
<keyword evidence="4" id="KW-0804">Transcription</keyword>
<dbReference type="SUPFAM" id="SSF53850">
    <property type="entry name" value="Periplasmic binding protein-like II"/>
    <property type="match status" value="1"/>
</dbReference>
<dbReference type="PROSITE" id="PS50931">
    <property type="entry name" value="HTH_LYSR"/>
    <property type="match status" value="1"/>
</dbReference>
<dbReference type="AlphaFoldDB" id="A0A8S8X5U0"/>
<sequence>MTLEQLRLFISVASLEHMTRGAAAAGRTQSATSAAIASLERHFGTKLFDRVGRRVALTDAGRLLLQEARVLIARADALQVSMQELAGLARGRVAIHASQTIAAYWLPAKLADFRNKHPDVEVAVAIGNTRQVAHSVRDGSADIGFVEGAIGLDHLDERSFDGDRLALLVGARHVLADKKKLDAATLANADWVLREPDSGTRTELEAALPSFGVDPSKLRVVLELPSNEAVRAAVEAGAGLTAISELVAEASLRAGTLKRLEPTLPARHFALVTHHERNLSAAAQAFVAVALPRL</sequence>
<organism evidence="6 7">
    <name type="scientific">Roseiterribacter gracilis</name>
    <dbReference type="NCBI Taxonomy" id="2812848"/>
    <lineage>
        <taxon>Bacteria</taxon>
        <taxon>Pseudomonadati</taxon>
        <taxon>Pseudomonadota</taxon>
        <taxon>Alphaproteobacteria</taxon>
        <taxon>Rhodospirillales</taxon>
        <taxon>Roseiterribacteraceae</taxon>
        <taxon>Roseiterribacter</taxon>
    </lineage>
</organism>
<dbReference type="Proteomes" id="UP000681075">
    <property type="component" value="Unassembled WGS sequence"/>
</dbReference>
<dbReference type="PANTHER" id="PTHR30126:SF39">
    <property type="entry name" value="HTH-TYPE TRANSCRIPTIONAL REGULATOR CYSL"/>
    <property type="match status" value="1"/>
</dbReference>
<evidence type="ECO:0000256" key="3">
    <source>
        <dbReference type="ARBA" id="ARBA00023125"/>
    </source>
</evidence>
<dbReference type="GO" id="GO:0003700">
    <property type="term" value="F:DNA-binding transcription factor activity"/>
    <property type="evidence" value="ECO:0007669"/>
    <property type="project" value="InterPro"/>
</dbReference>
<dbReference type="Gene3D" id="3.40.190.290">
    <property type="match status" value="1"/>
</dbReference>
<dbReference type="InterPro" id="IPR000847">
    <property type="entry name" value="LysR_HTH_N"/>
</dbReference>
<dbReference type="Pfam" id="PF00126">
    <property type="entry name" value="HTH_1"/>
    <property type="match status" value="1"/>
</dbReference>
<evidence type="ECO:0000313" key="7">
    <source>
        <dbReference type="Proteomes" id="UP000681075"/>
    </source>
</evidence>
<feature type="domain" description="HTH lysR-type" evidence="5">
    <location>
        <begin position="1"/>
        <end position="58"/>
    </location>
</feature>
<protein>
    <submittedName>
        <fullName evidence="6">LysR family transcriptional regulator</fullName>
    </submittedName>
</protein>
<evidence type="ECO:0000313" key="6">
    <source>
        <dbReference type="EMBL" id="GIL38108.1"/>
    </source>
</evidence>
<keyword evidence="2" id="KW-0805">Transcription regulation</keyword>
<dbReference type="Gene3D" id="1.10.10.10">
    <property type="entry name" value="Winged helix-like DNA-binding domain superfamily/Winged helix DNA-binding domain"/>
    <property type="match status" value="1"/>
</dbReference>
<dbReference type="InterPro" id="IPR036388">
    <property type="entry name" value="WH-like_DNA-bd_sf"/>
</dbReference>
<comment type="caution">
    <text evidence="6">The sequence shown here is derived from an EMBL/GenBank/DDBJ whole genome shotgun (WGS) entry which is preliminary data.</text>
</comment>
<evidence type="ECO:0000256" key="4">
    <source>
        <dbReference type="ARBA" id="ARBA00023163"/>
    </source>
</evidence>
<evidence type="ECO:0000256" key="1">
    <source>
        <dbReference type="ARBA" id="ARBA00009437"/>
    </source>
</evidence>
<dbReference type="FunFam" id="1.10.10.10:FF:000001">
    <property type="entry name" value="LysR family transcriptional regulator"/>
    <property type="match status" value="1"/>
</dbReference>
<evidence type="ECO:0000259" key="5">
    <source>
        <dbReference type="PROSITE" id="PS50931"/>
    </source>
</evidence>